<dbReference type="SMART" id="SM00365">
    <property type="entry name" value="LRR_SD22"/>
    <property type="match status" value="6"/>
</dbReference>
<dbReference type="SUPFAM" id="SSF52058">
    <property type="entry name" value="L domain-like"/>
    <property type="match status" value="3"/>
</dbReference>
<dbReference type="VEuPathDB" id="VectorBase:AFUN2_004009"/>
<protein>
    <recommendedName>
        <fullName evidence="5">Chaoptin</fullName>
    </recommendedName>
</protein>
<accession>A0A182RXP0</accession>
<organism evidence="4">
    <name type="scientific">Anopheles funestus</name>
    <name type="common">African malaria mosquito</name>
    <dbReference type="NCBI Taxonomy" id="62324"/>
    <lineage>
        <taxon>Eukaryota</taxon>
        <taxon>Metazoa</taxon>
        <taxon>Ecdysozoa</taxon>
        <taxon>Arthropoda</taxon>
        <taxon>Hexapoda</taxon>
        <taxon>Insecta</taxon>
        <taxon>Pterygota</taxon>
        <taxon>Neoptera</taxon>
        <taxon>Endopterygota</taxon>
        <taxon>Diptera</taxon>
        <taxon>Nematocera</taxon>
        <taxon>Culicoidea</taxon>
        <taxon>Culicidae</taxon>
        <taxon>Anophelinae</taxon>
        <taxon>Anopheles</taxon>
    </lineage>
</organism>
<dbReference type="InterPro" id="IPR001611">
    <property type="entry name" value="Leu-rich_rpt"/>
</dbReference>
<feature type="chain" id="PRO_5008135209" description="Chaoptin" evidence="3">
    <location>
        <begin position="26"/>
        <end position="934"/>
    </location>
</feature>
<dbReference type="Pfam" id="PF13855">
    <property type="entry name" value="LRR_8"/>
    <property type="match status" value="6"/>
</dbReference>
<dbReference type="VEuPathDB" id="VectorBase:AFUN011058"/>
<evidence type="ECO:0000313" key="4">
    <source>
        <dbReference type="EnsemblMetazoa" id="AFUN011058-PA"/>
    </source>
</evidence>
<dbReference type="InterPro" id="IPR003591">
    <property type="entry name" value="Leu-rich_rpt_typical-subtyp"/>
</dbReference>
<evidence type="ECO:0000256" key="2">
    <source>
        <dbReference type="ARBA" id="ARBA00022737"/>
    </source>
</evidence>
<reference evidence="4" key="1">
    <citation type="submission" date="2020-05" db="UniProtKB">
        <authorList>
            <consortium name="EnsemblMetazoa"/>
        </authorList>
    </citation>
    <scope>IDENTIFICATION</scope>
    <source>
        <strain evidence="4">FUMOZ</strain>
    </source>
</reference>
<evidence type="ECO:0008006" key="5">
    <source>
        <dbReference type="Google" id="ProtNLM"/>
    </source>
</evidence>
<sequence>MSNKSGKMFLKLVCILFCTVFAIVAENEDKLQSTTQNSSDEDNFNMTDRKGRLEETTLIFDESITDSFDSSVLKLYPNITSIHISQRVRSFQNNTFEWGKQLNEVFLDDNLLTAVPKEALSELRSLTFLSMTNNRLEKIGETDEFAGLRQLKTLYLDRNFINVVHPNTFSSLRELRYLYLHDNRLTSLDALILPSENQLEVLDLSRNFLKVLNESTFTPLSSLRELNLADNLFETFRDNAFAELHALEQLNLRNNFLKTLPSKLFASNRKLVDLNLVDNLIEKLPVDVFYGLKSLESLNIQNNRLTTVPEDIFRDQPLFEQLRLEGNRIISFQPCFLKTSDVELQNNRLSVLGKSSFDTNATLVERLYLYGNEIATIEQSVFEGLPKLKNIYLDHNRITELSPMLFHKNQKLEQVTLSYNRLSVLRTNTFSGLARLNQVDLSYNQLSAIEPAVFHHSPVKYLNLNGNKLKTLNGWAFSGTNIRQLHVDSNAIESLEYPGTIFETLEELSAANNRIASWQTLCVANLAQLTDINLENNSISSIDGCWESVWSFETSPDTINVAYNKLSVVPVLVGIDSLDLSGNNVTDLGDGDAFRWNRKTETLILQNTSLRMLRKVSFTFLTKLTDLKISSNVLELIEENVFHDLKLKWLLISDSSLQTFPPLLLKEQTSLYRASLANNKLSHLSPTFFSQCSRLTNINLSKNRLTTVDRHWFMGLENLESINLDDNLITQLPPNLIPVEQSLSLLSVAGNAISSIADADFLAKVAIRVLDLSNNSLEDIDILQSNDRVLNLYVSGNRLERLFVRPQYNTLEANSNRITSLQWEPDSKYSLEYLTLADNQLNQLDHQIFKIPTIADLNVSENRLEEFPFELVYMLKRLKALNVSRNNIRTLPLTDTVERFKLGRLDLSENPLEEQSNTFLDTCVVKYLTMTVAK</sequence>
<proteinExistence type="predicted"/>
<dbReference type="AlphaFoldDB" id="A0A182RXP0"/>
<keyword evidence="1" id="KW-0433">Leucine-rich repeat</keyword>
<dbReference type="FunFam" id="3.80.10.10:FF:001164">
    <property type="entry name" value="GH01279p"/>
    <property type="match status" value="1"/>
</dbReference>
<dbReference type="PANTHER" id="PTHR45617">
    <property type="entry name" value="LEUCINE RICH REPEAT FAMILY PROTEIN"/>
    <property type="match status" value="1"/>
</dbReference>
<dbReference type="STRING" id="62324.A0A182RXP0"/>
<dbReference type="SMART" id="SM00364">
    <property type="entry name" value="LRR_BAC"/>
    <property type="match status" value="10"/>
</dbReference>
<evidence type="ECO:0000256" key="1">
    <source>
        <dbReference type="ARBA" id="ARBA00022614"/>
    </source>
</evidence>
<keyword evidence="3" id="KW-0732">Signal</keyword>
<dbReference type="EnsemblMetazoa" id="AFUN011058-RA">
    <property type="protein sequence ID" value="AFUN011058-PA"/>
    <property type="gene ID" value="AFUN011058"/>
</dbReference>
<dbReference type="InterPro" id="IPR032675">
    <property type="entry name" value="LRR_dom_sf"/>
</dbReference>
<feature type="signal peptide" evidence="3">
    <location>
        <begin position="1"/>
        <end position="25"/>
    </location>
</feature>
<evidence type="ECO:0000256" key="3">
    <source>
        <dbReference type="SAM" id="SignalP"/>
    </source>
</evidence>
<dbReference type="PROSITE" id="PS51450">
    <property type="entry name" value="LRR"/>
    <property type="match status" value="4"/>
</dbReference>
<dbReference type="SMART" id="SM00369">
    <property type="entry name" value="LRR_TYP"/>
    <property type="match status" value="23"/>
</dbReference>
<name>A0A182RXP0_ANOFN</name>
<dbReference type="Gene3D" id="3.80.10.10">
    <property type="entry name" value="Ribonuclease Inhibitor"/>
    <property type="match status" value="5"/>
</dbReference>
<keyword evidence="2" id="KW-0677">Repeat</keyword>